<dbReference type="EMBL" id="JAUBYV010000001">
    <property type="protein sequence ID" value="KAK2630000.1"/>
    <property type="molecule type" value="Genomic_DNA"/>
</dbReference>
<organism evidence="2 3">
    <name type="scientific">Diplocarpon rosae</name>
    <dbReference type="NCBI Taxonomy" id="946125"/>
    <lineage>
        <taxon>Eukaryota</taxon>
        <taxon>Fungi</taxon>
        <taxon>Dikarya</taxon>
        <taxon>Ascomycota</taxon>
        <taxon>Pezizomycotina</taxon>
        <taxon>Leotiomycetes</taxon>
        <taxon>Helotiales</taxon>
        <taxon>Drepanopezizaceae</taxon>
        <taxon>Diplocarpon</taxon>
    </lineage>
</organism>
<feature type="signal peptide" evidence="1">
    <location>
        <begin position="1"/>
        <end position="18"/>
    </location>
</feature>
<accession>A0AAD9WFZ2</accession>
<proteinExistence type="predicted"/>
<dbReference type="AlphaFoldDB" id="A0AAD9WFZ2"/>
<evidence type="ECO:0000256" key="1">
    <source>
        <dbReference type="SAM" id="SignalP"/>
    </source>
</evidence>
<evidence type="ECO:0000313" key="3">
    <source>
        <dbReference type="Proteomes" id="UP001285354"/>
    </source>
</evidence>
<name>A0AAD9WFZ2_9HELO</name>
<comment type="caution">
    <text evidence="2">The sequence shown here is derived from an EMBL/GenBank/DDBJ whole genome shotgun (WGS) entry which is preliminary data.</text>
</comment>
<sequence>MVNLSLLSLIVAASLATATTLPSAPVRRALKADEVVVFGDGREEIISKTAYASLTSQYDIADHQTDPALLVPAAAGHEQDSTHASPLAKRSCNDQLVFTLVDEKNITGTDVPLSSVVNGQNKATVAVTQGYEVSNEIRVSATTTFQSVKLFLEATFSTSYTRTWKSHYAAAYTFEVPRGMYGAVVSNPVITRRSGFVQTGCIGQQTRESFQADELWSMATGDMSWVQGAISLCSGETYPLPMCSGDGYLY</sequence>
<keyword evidence="3" id="KW-1185">Reference proteome</keyword>
<protein>
    <recommendedName>
        <fullName evidence="4">Celp0028 effector like protein</fullName>
    </recommendedName>
</protein>
<feature type="chain" id="PRO_5042192764" description="Celp0028 effector like protein" evidence="1">
    <location>
        <begin position="19"/>
        <end position="250"/>
    </location>
</feature>
<gene>
    <name evidence="2" type="ORF">QTJ16_000820</name>
</gene>
<dbReference type="Proteomes" id="UP001285354">
    <property type="component" value="Unassembled WGS sequence"/>
</dbReference>
<evidence type="ECO:0008006" key="4">
    <source>
        <dbReference type="Google" id="ProtNLM"/>
    </source>
</evidence>
<keyword evidence="1" id="KW-0732">Signal</keyword>
<evidence type="ECO:0000313" key="2">
    <source>
        <dbReference type="EMBL" id="KAK2630000.1"/>
    </source>
</evidence>
<reference evidence="2" key="1">
    <citation type="submission" date="2023-06" db="EMBL/GenBank/DDBJ databases">
        <title>Draft genome of Marssonina rosae.</title>
        <authorList>
            <person name="Cheng Q."/>
        </authorList>
    </citation>
    <scope>NUCLEOTIDE SEQUENCE</scope>
    <source>
        <strain evidence="2">R4</strain>
    </source>
</reference>